<dbReference type="EMBL" id="FUYR01000004">
    <property type="protein sequence ID" value="SKB86475.1"/>
    <property type="molecule type" value="Genomic_DNA"/>
</dbReference>
<protein>
    <submittedName>
        <fullName evidence="1">Uncharacterized protein</fullName>
    </submittedName>
</protein>
<reference evidence="2" key="1">
    <citation type="submission" date="2017-02" db="EMBL/GenBank/DDBJ databases">
        <authorList>
            <person name="Varghese N."/>
            <person name="Submissions S."/>
        </authorList>
    </citation>
    <scope>NUCLEOTIDE SEQUENCE [LARGE SCALE GENOMIC DNA]</scope>
    <source>
        <strain evidence="2">DSM 22385</strain>
    </source>
</reference>
<evidence type="ECO:0000313" key="1">
    <source>
        <dbReference type="EMBL" id="SKB86475.1"/>
    </source>
</evidence>
<dbReference type="AlphaFoldDB" id="A0A1T5ERD7"/>
<accession>A0A1T5ERD7</accession>
<evidence type="ECO:0000313" key="2">
    <source>
        <dbReference type="Proteomes" id="UP000189981"/>
    </source>
</evidence>
<sequence>MRTPRLFIYPADLMRLSGKGEKTCRRLLRKIKAHFGLEKEHELTYFQVCEFLRIPVEQIIPYIRMLVL</sequence>
<proteinExistence type="predicted"/>
<dbReference type="OrthoDB" id="711499at2"/>
<dbReference type="RefSeq" id="WP_139377506.1">
    <property type="nucleotide sequence ID" value="NZ_FUYR01000004.1"/>
</dbReference>
<gene>
    <name evidence="1" type="ORF">SAMN05661099_3152</name>
</gene>
<name>A0A1T5ERD7_9SPHI</name>
<organism evidence="1 2">
    <name type="scientific">Daejeonella lutea</name>
    <dbReference type="NCBI Taxonomy" id="572036"/>
    <lineage>
        <taxon>Bacteria</taxon>
        <taxon>Pseudomonadati</taxon>
        <taxon>Bacteroidota</taxon>
        <taxon>Sphingobacteriia</taxon>
        <taxon>Sphingobacteriales</taxon>
        <taxon>Sphingobacteriaceae</taxon>
        <taxon>Daejeonella</taxon>
    </lineage>
</organism>
<dbReference type="Proteomes" id="UP000189981">
    <property type="component" value="Unassembled WGS sequence"/>
</dbReference>
<keyword evidence="2" id="KW-1185">Reference proteome</keyword>